<feature type="transmembrane region" description="Helical" evidence="1">
    <location>
        <begin position="292"/>
        <end position="310"/>
    </location>
</feature>
<dbReference type="InterPro" id="IPR036259">
    <property type="entry name" value="MFS_trans_sf"/>
</dbReference>
<comment type="caution">
    <text evidence="2">The sequence shown here is derived from an EMBL/GenBank/DDBJ whole genome shotgun (WGS) entry which is preliminary data.</text>
</comment>
<reference evidence="2" key="1">
    <citation type="journal article" date="2021" name="Genome Biol. Evol.">
        <title>A High-Quality Reference Genome for a Parasitic Bivalve with Doubly Uniparental Inheritance (Bivalvia: Unionida).</title>
        <authorList>
            <person name="Smith C.H."/>
        </authorList>
    </citation>
    <scope>NUCLEOTIDE SEQUENCE</scope>
    <source>
        <strain evidence="2">CHS0354</strain>
    </source>
</reference>
<evidence type="ECO:0008006" key="4">
    <source>
        <dbReference type="Google" id="ProtNLM"/>
    </source>
</evidence>
<keyword evidence="1" id="KW-0812">Transmembrane</keyword>
<dbReference type="AlphaFoldDB" id="A0AAE0VUW1"/>
<dbReference type="Proteomes" id="UP001195483">
    <property type="component" value="Unassembled WGS sequence"/>
</dbReference>
<feature type="transmembrane region" description="Helical" evidence="1">
    <location>
        <begin position="456"/>
        <end position="475"/>
    </location>
</feature>
<feature type="transmembrane region" description="Helical" evidence="1">
    <location>
        <begin position="47"/>
        <end position="71"/>
    </location>
</feature>
<feature type="transmembrane region" description="Helical" evidence="1">
    <location>
        <begin position="160"/>
        <end position="178"/>
    </location>
</feature>
<gene>
    <name evidence="2" type="ORF">CHS0354_015916</name>
</gene>
<feature type="transmembrane region" description="Helical" evidence="1">
    <location>
        <begin position="322"/>
        <end position="345"/>
    </location>
</feature>
<proteinExistence type="predicted"/>
<dbReference type="SUPFAM" id="SSF103473">
    <property type="entry name" value="MFS general substrate transporter"/>
    <property type="match status" value="1"/>
</dbReference>
<dbReference type="EMBL" id="JAEAOA010000985">
    <property type="protein sequence ID" value="KAK3589890.1"/>
    <property type="molecule type" value="Genomic_DNA"/>
</dbReference>
<reference evidence="2" key="3">
    <citation type="submission" date="2023-05" db="EMBL/GenBank/DDBJ databases">
        <authorList>
            <person name="Smith C.H."/>
        </authorList>
    </citation>
    <scope>NUCLEOTIDE SEQUENCE</scope>
    <source>
        <strain evidence="2">CHS0354</strain>
        <tissue evidence="2">Mantle</tissue>
    </source>
</reference>
<dbReference type="PANTHER" id="PTHR28658">
    <property type="entry name" value="TRANSMEMBRANE PROTEIN 180"/>
    <property type="match status" value="1"/>
</dbReference>
<accession>A0AAE0VUW1</accession>
<protein>
    <recommendedName>
        <fullName evidence="4">Transmembrane protein 180</fullName>
    </recommendedName>
</protein>
<dbReference type="InterPro" id="IPR040035">
    <property type="entry name" value="TMEM180"/>
</dbReference>
<evidence type="ECO:0000256" key="1">
    <source>
        <dbReference type="SAM" id="Phobius"/>
    </source>
</evidence>
<sequence>MSFSIFRGQIPIDLCYGSLSLFTTILHNIFLLYHVDMFVSVYKIDKTSFWIGEIIFLIWNSFNDPLFGWISDSGFLSQRLNGHAPSQIVLKRLNALSLNGPLFALAFMTFWISWTYPAIQFVICLCVYDGFLTMIDLHHSALLADLAISAEYRTHLNSRSSLFSILGTGSVFFSYAVWNKDNLQQFRAFCAILALFSLLGFTVSVTLLKRTFKEQMHKDPILPQKDDSKTSASVREDVGSLHKGTLRDFAKQLSSHRNFIWFSVMNLVQVFHCHFNSNFFPLFLERLLGDSISPGFGSFLIGISFVAPHINNLYFLMLCRKYGVYAVIKLLFAIKMGLSLFMFIMGPNHIWLLCLFIASNRVFTEGTCKLLNLVISDLVDEDFVLHQRHQAVSALMFGTAALMSKPGQTLAPLIGTWLLSQQIGHDIFQSGRDLGSIKLASSSLNSSVQQLQRNGFFNMLVYIPLICGLIQLLIWSRFTLHGKRLQYIKSIRSGAEFSAV</sequence>
<dbReference type="CDD" id="cd17481">
    <property type="entry name" value="MFS_MFSD13A"/>
    <property type="match status" value="1"/>
</dbReference>
<dbReference type="PANTHER" id="PTHR28658:SF3">
    <property type="entry name" value="TRANSMEMBRANE PROTEIN 180"/>
    <property type="match status" value="1"/>
</dbReference>
<feature type="transmembrane region" description="Helical" evidence="1">
    <location>
        <begin position="184"/>
        <end position="208"/>
    </location>
</feature>
<keyword evidence="3" id="KW-1185">Reference proteome</keyword>
<reference evidence="2" key="2">
    <citation type="journal article" date="2021" name="Genome Biol. Evol.">
        <title>Developing a high-quality reference genome for a parasitic bivalve with doubly uniparental inheritance (Bivalvia: Unionida).</title>
        <authorList>
            <person name="Smith C.H."/>
        </authorList>
    </citation>
    <scope>NUCLEOTIDE SEQUENCE</scope>
    <source>
        <strain evidence="2">CHS0354</strain>
        <tissue evidence="2">Mantle</tissue>
    </source>
</reference>
<dbReference type="Pfam" id="PF13347">
    <property type="entry name" value="MFS_2"/>
    <property type="match status" value="1"/>
</dbReference>
<feature type="transmembrane region" description="Helical" evidence="1">
    <location>
        <begin position="259"/>
        <end position="280"/>
    </location>
</feature>
<organism evidence="2 3">
    <name type="scientific">Potamilus streckersoni</name>
    <dbReference type="NCBI Taxonomy" id="2493646"/>
    <lineage>
        <taxon>Eukaryota</taxon>
        <taxon>Metazoa</taxon>
        <taxon>Spiralia</taxon>
        <taxon>Lophotrochozoa</taxon>
        <taxon>Mollusca</taxon>
        <taxon>Bivalvia</taxon>
        <taxon>Autobranchia</taxon>
        <taxon>Heteroconchia</taxon>
        <taxon>Palaeoheterodonta</taxon>
        <taxon>Unionida</taxon>
        <taxon>Unionoidea</taxon>
        <taxon>Unionidae</taxon>
        <taxon>Ambleminae</taxon>
        <taxon>Lampsilini</taxon>
        <taxon>Potamilus</taxon>
    </lineage>
</organism>
<evidence type="ECO:0000313" key="3">
    <source>
        <dbReference type="Proteomes" id="UP001195483"/>
    </source>
</evidence>
<name>A0AAE0VUW1_9BIVA</name>
<keyword evidence="1" id="KW-0472">Membrane</keyword>
<evidence type="ECO:0000313" key="2">
    <source>
        <dbReference type="EMBL" id="KAK3589890.1"/>
    </source>
</evidence>
<dbReference type="Gene3D" id="1.20.1250.20">
    <property type="entry name" value="MFS general substrate transporter like domains"/>
    <property type="match status" value="1"/>
</dbReference>
<keyword evidence="1" id="KW-1133">Transmembrane helix</keyword>
<feature type="transmembrane region" description="Helical" evidence="1">
    <location>
        <begin position="12"/>
        <end position="35"/>
    </location>
</feature>